<proteinExistence type="predicted"/>
<dbReference type="Proteomes" id="UP000246894">
    <property type="component" value="Chromosome"/>
</dbReference>
<name>A0A2Z3S8W5_9MICO</name>
<dbReference type="GO" id="GO:0015035">
    <property type="term" value="F:protein-disulfide reductase activity"/>
    <property type="evidence" value="ECO:0007669"/>
    <property type="project" value="InterPro"/>
</dbReference>
<dbReference type="OrthoDB" id="9813713at2"/>
<dbReference type="AlphaFoldDB" id="A0A2Z3S8W5"/>
<dbReference type="RefSeq" id="WP_110234748.1">
    <property type="nucleotide sequence ID" value="NZ_CP023994.1"/>
</dbReference>
<evidence type="ECO:0008006" key="3">
    <source>
        <dbReference type="Google" id="ProtNLM"/>
    </source>
</evidence>
<evidence type="ECO:0000313" key="1">
    <source>
        <dbReference type="EMBL" id="AWR22302.1"/>
    </source>
</evidence>
<dbReference type="KEGG" id="aum:AURMO_01720"/>
<reference evidence="1 2" key="1">
    <citation type="submission" date="2017-10" db="EMBL/GenBank/DDBJ databases">
        <title>Genome of an Actinobacterium that displays light-enhanced growth.</title>
        <authorList>
            <person name="Maresca J.A."/>
            <person name="Hempel P."/>
            <person name="Shevchenko O."/>
            <person name="Miller K.J."/>
            <person name="Hahn M.W."/>
        </authorList>
    </citation>
    <scope>NUCLEOTIDE SEQUENCE [LARGE SCALE GENOMIC DNA]</scope>
    <source>
        <strain evidence="1 2">MWH-Mo1</strain>
    </source>
</reference>
<dbReference type="Pfam" id="PF04134">
    <property type="entry name" value="DCC1-like"/>
    <property type="match status" value="1"/>
</dbReference>
<keyword evidence="2" id="KW-1185">Reference proteome</keyword>
<organism evidence="1 2">
    <name type="scientific">Aurantimicrobium photophilum</name>
    <dbReference type="NCBI Taxonomy" id="1987356"/>
    <lineage>
        <taxon>Bacteria</taxon>
        <taxon>Bacillati</taxon>
        <taxon>Actinomycetota</taxon>
        <taxon>Actinomycetes</taxon>
        <taxon>Micrococcales</taxon>
        <taxon>Microbacteriaceae</taxon>
        <taxon>Aurantimicrobium</taxon>
    </lineage>
</organism>
<evidence type="ECO:0000313" key="2">
    <source>
        <dbReference type="Proteomes" id="UP000246894"/>
    </source>
</evidence>
<protein>
    <recommendedName>
        <fullName evidence="3">Thiol-disulfide oxidoreductase</fullName>
    </recommendedName>
</protein>
<dbReference type="PANTHER" id="PTHR33639">
    <property type="entry name" value="THIOL-DISULFIDE OXIDOREDUCTASE DCC"/>
    <property type="match status" value="1"/>
</dbReference>
<dbReference type="EMBL" id="CP023994">
    <property type="protein sequence ID" value="AWR22302.1"/>
    <property type="molecule type" value="Genomic_DNA"/>
</dbReference>
<gene>
    <name evidence="1" type="ORF">AURMO_01720</name>
</gene>
<dbReference type="InterPro" id="IPR007263">
    <property type="entry name" value="DCC1-like"/>
</dbReference>
<accession>A0A2Z3S8W5</accession>
<dbReference type="PANTHER" id="PTHR33639:SF2">
    <property type="entry name" value="DUF393 DOMAIN-CONTAINING PROTEIN"/>
    <property type="match status" value="1"/>
</dbReference>
<sequence length="140" mass="15600">MIVLIDGNCALCVGLVEWLGKRITAEKLNPEHIMFVPGESDWGTELLREAHVTGFDSVVVLNKGEVLQEGDAVLALAEVLPRRWKVVAALGKIVPRLWRNAVYRQVARNRISWFGRKEVCAIDSRVAGVTYGPRGLLKRP</sequence>
<dbReference type="InterPro" id="IPR052927">
    <property type="entry name" value="DCC_oxidoreductase"/>
</dbReference>